<sequence>EGTGSKPGVPDVPSDDLEEEFSWKSSNDEDVGSHDEEEQESRLSEEERIQEEED</sequence>
<organism evidence="2">
    <name type="scientific">Tanacetum cinerariifolium</name>
    <name type="common">Dalmatian daisy</name>
    <name type="synonym">Chrysanthemum cinerariifolium</name>
    <dbReference type="NCBI Taxonomy" id="118510"/>
    <lineage>
        <taxon>Eukaryota</taxon>
        <taxon>Viridiplantae</taxon>
        <taxon>Streptophyta</taxon>
        <taxon>Embryophyta</taxon>
        <taxon>Tracheophyta</taxon>
        <taxon>Spermatophyta</taxon>
        <taxon>Magnoliopsida</taxon>
        <taxon>eudicotyledons</taxon>
        <taxon>Gunneridae</taxon>
        <taxon>Pentapetalae</taxon>
        <taxon>asterids</taxon>
        <taxon>campanulids</taxon>
        <taxon>Asterales</taxon>
        <taxon>Asteraceae</taxon>
        <taxon>Asteroideae</taxon>
        <taxon>Anthemideae</taxon>
        <taxon>Anthemidinae</taxon>
        <taxon>Tanacetum</taxon>
    </lineage>
</organism>
<evidence type="ECO:0000313" key="2">
    <source>
        <dbReference type="EMBL" id="GFD55015.1"/>
    </source>
</evidence>
<comment type="caution">
    <text evidence="2">The sequence shown here is derived from an EMBL/GenBank/DDBJ whole genome shotgun (WGS) entry which is preliminary data.</text>
</comment>
<accession>A0A699X5G2</accession>
<dbReference type="EMBL" id="BKCJ011813020">
    <property type="protein sequence ID" value="GFD55015.1"/>
    <property type="molecule type" value="Genomic_DNA"/>
</dbReference>
<proteinExistence type="predicted"/>
<feature type="region of interest" description="Disordered" evidence="1">
    <location>
        <begin position="1"/>
        <end position="54"/>
    </location>
</feature>
<protein>
    <submittedName>
        <fullName evidence="2">Uncharacterized protein</fullName>
    </submittedName>
</protein>
<evidence type="ECO:0000256" key="1">
    <source>
        <dbReference type="SAM" id="MobiDB-lite"/>
    </source>
</evidence>
<dbReference type="AlphaFoldDB" id="A0A699X5G2"/>
<gene>
    <name evidence="2" type="ORF">Tci_926984</name>
</gene>
<feature type="non-terminal residue" evidence="2">
    <location>
        <position position="1"/>
    </location>
</feature>
<reference evidence="2" key="1">
    <citation type="journal article" date="2019" name="Sci. Rep.">
        <title>Draft genome of Tanacetum cinerariifolium, the natural source of mosquito coil.</title>
        <authorList>
            <person name="Yamashiro T."/>
            <person name="Shiraishi A."/>
            <person name="Satake H."/>
            <person name="Nakayama K."/>
        </authorList>
    </citation>
    <scope>NUCLEOTIDE SEQUENCE</scope>
</reference>
<feature type="non-terminal residue" evidence="2">
    <location>
        <position position="54"/>
    </location>
</feature>
<name>A0A699X5G2_TANCI</name>